<dbReference type="Pfam" id="PF08209">
    <property type="entry name" value="Sgf11"/>
    <property type="match status" value="1"/>
</dbReference>
<feature type="region of interest" description="Disordered" evidence="11">
    <location>
        <begin position="79"/>
        <end position="113"/>
    </location>
</feature>
<dbReference type="EMBL" id="HBHQ01022438">
    <property type="protein sequence ID" value="CAD9823344.1"/>
    <property type="molecule type" value="Transcribed_RNA"/>
</dbReference>
<feature type="compositionally biased region" description="Basic and acidic residues" evidence="11">
    <location>
        <begin position="82"/>
        <end position="97"/>
    </location>
</feature>
<keyword evidence="5" id="KW-0156">Chromatin regulator</keyword>
<dbReference type="PANTHER" id="PTHR47674">
    <property type="entry name" value="SAGA-ASSOCIATED FACTOR 11"/>
    <property type="match status" value="1"/>
</dbReference>
<evidence type="ECO:0000256" key="10">
    <source>
        <dbReference type="RuleBase" id="RU261113"/>
    </source>
</evidence>
<keyword evidence="7 10" id="KW-0010">Activator</keyword>
<name>A0A7S2UL95_9STRA</name>
<keyword evidence="2" id="KW-0479">Metal-binding</keyword>
<evidence type="ECO:0000256" key="7">
    <source>
        <dbReference type="ARBA" id="ARBA00023159"/>
    </source>
</evidence>
<accession>A0A7S2UL95</accession>
<dbReference type="InterPro" id="IPR013246">
    <property type="entry name" value="SAGA_su_Sgf11"/>
</dbReference>
<dbReference type="GO" id="GO:0006325">
    <property type="term" value="P:chromatin organization"/>
    <property type="evidence" value="ECO:0007669"/>
    <property type="project" value="UniProtKB-KW"/>
</dbReference>
<keyword evidence="4" id="KW-0862">Zinc</keyword>
<gene>
    <name evidence="12" type="ORF">ASEP1449_LOCUS15178</name>
</gene>
<proteinExistence type="inferred from homology"/>
<comment type="subcellular location">
    <subcellularLocation>
        <location evidence="1 10">Nucleus</location>
    </subcellularLocation>
</comment>
<organism evidence="12">
    <name type="scientific">Attheya septentrionalis</name>
    <dbReference type="NCBI Taxonomy" id="420275"/>
    <lineage>
        <taxon>Eukaryota</taxon>
        <taxon>Sar</taxon>
        <taxon>Stramenopiles</taxon>
        <taxon>Ochrophyta</taxon>
        <taxon>Bacillariophyta</taxon>
        <taxon>Coscinodiscophyceae</taxon>
        <taxon>Chaetocerotophycidae</taxon>
        <taxon>Chaetocerotales</taxon>
        <taxon>Attheyaceae</taxon>
        <taxon>Attheya</taxon>
    </lineage>
</organism>
<evidence type="ECO:0000256" key="6">
    <source>
        <dbReference type="ARBA" id="ARBA00023015"/>
    </source>
</evidence>
<evidence type="ECO:0000256" key="8">
    <source>
        <dbReference type="ARBA" id="ARBA00023163"/>
    </source>
</evidence>
<dbReference type="Gene3D" id="3.30.160.60">
    <property type="entry name" value="Classic Zinc Finger"/>
    <property type="match status" value="1"/>
</dbReference>
<evidence type="ECO:0000256" key="4">
    <source>
        <dbReference type="ARBA" id="ARBA00022833"/>
    </source>
</evidence>
<protein>
    <recommendedName>
        <fullName evidence="10">SAGA-associated factor 11</fullName>
    </recommendedName>
</protein>
<evidence type="ECO:0000256" key="2">
    <source>
        <dbReference type="ARBA" id="ARBA00022723"/>
    </source>
</evidence>
<sequence>MVERSSKGSEEVVPMEVEASTDAAEDYGDANDLASDEMLVERVFQDLLDDISIEVACGMHRMAKMGDISYVSIMFPPVQHPSLREPTDNESNHDTRSIDTSTNNDTEDGDTSHVDLLVSGSVPKKARLNATSVQEMEEPEATTTATATTRSAVTDIWGRIPPKEPRRTATCALCGRHLSALRFAQHLEKCMGIGGSTRGSFK</sequence>
<evidence type="ECO:0000256" key="11">
    <source>
        <dbReference type="SAM" id="MobiDB-lite"/>
    </source>
</evidence>
<evidence type="ECO:0000256" key="1">
    <source>
        <dbReference type="ARBA" id="ARBA00004123"/>
    </source>
</evidence>
<evidence type="ECO:0000256" key="9">
    <source>
        <dbReference type="ARBA" id="ARBA00023242"/>
    </source>
</evidence>
<keyword evidence="8" id="KW-0804">Transcription</keyword>
<comment type="similarity">
    <text evidence="10">Belongs to the SGF11 family.</text>
</comment>
<keyword evidence="3" id="KW-0863">Zinc-finger</keyword>
<evidence type="ECO:0000256" key="5">
    <source>
        <dbReference type="ARBA" id="ARBA00022853"/>
    </source>
</evidence>
<dbReference type="AlphaFoldDB" id="A0A7S2UL95"/>
<reference evidence="12" key="1">
    <citation type="submission" date="2021-01" db="EMBL/GenBank/DDBJ databases">
        <authorList>
            <person name="Corre E."/>
            <person name="Pelletier E."/>
            <person name="Niang G."/>
            <person name="Scheremetjew M."/>
            <person name="Finn R."/>
            <person name="Kale V."/>
            <person name="Holt S."/>
            <person name="Cochrane G."/>
            <person name="Meng A."/>
            <person name="Brown T."/>
            <person name="Cohen L."/>
        </authorList>
    </citation>
    <scope>NUCLEOTIDE SEQUENCE</scope>
    <source>
        <strain evidence="12">CCMP2084</strain>
    </source>
</reference>
<evidence type="ECO:0000313" key="12">
    <source>
        <dbReference type="EMBL" id="CAD9823344.1"/>
    </source>
</evidence>
<evidence type="ECO:0000256" key="3">
    <source>
        <dbReference type="ARBA" id="ARBA00022771"/>
    </source>
</evidence>
<keyword evidence="9" id="KW-0539">Nucleus</keyword>
<dbReference type="PANTHER" id="PTHR47674:SF3">
    <property type="entry name" value="SAGA-ASSOCIATED FACTOR 11"/>
    <property type="match status" value="1"/>
</dbReference>
<keyword evidence="6" id="KW-0805">Transcription regulation</keyword>
<dbReference type="GO" id="GO:0008270">
    <property type="term" value="F:zinc ion binding"/>
    <property type="evidence" value="ECO:0007669"/>
    <property type="project" value="UniProtKB-KW"/>
</dbReference>
<dbReference type="GO" id="GO:0071819">
    <property type="term" value="C:DUBm complex"/>
    <property type="evidence" value="ECO:0007669"/>
    <property type="project" value="TreeGrafter"/>
</dbReference>
<dbReference type="GO" id="GO:0070461">
    <property type="term" value="C:SAGA-type complex"/>
    <property type="evidence" value="ECO:0007669"/>
    <property type="project" value="TreeGrafter"/>
</dbReference>